<dbReference type="InterPro" id="IPR008988">
    <property type="entry name" value="Transcriptional_repressor_C"/>
</dbReference>
<dbReference type="SUPFAM" id="SSF50037">
    <property type="entry name" value="C-terminal domain of transcriptional repressors"/>
    <property type="match status" value="1"/>
</dbReference>
<dbReference type="EC" id="6.3.4.15" evidence="5"/>
<name>A0A7W7RL26_9ACTN</name>
<sequence>MGNSPYTDLDRPPLRAASLTRALVRPDSLWREIDVREEAASTNTELARRARDDAPHGTVLVADHQTAGRGRLDRTFTTPARAALTFSVLVRPDVPVNRYGWLPLLMGVAAVRGIGRIAEVTAQLKWPNDVLAAAEPGAVAGRKLAGILSEAVGEPEGGAIVIGMGLNVSQRRAELPVDSGTSLALEGAAHPDRDLLLRAVLRAFATSYQAWVDHGGDAEASGLAREYREQCGTIGRTVRVHLPGGRVLEGRTTGVDADGRLTVRDTEGAVQALSAGDVVHVRPPE</sequence>
<dbReference type="InterPro" id="IPR004408">
    <property type="entry name" value="Biotin_CoA_COase_ligase"/>
</dbReference>
<gene>
    <name evidence="7" type="ORF">F4561_004783</name>
</gene>
<comment type="caution">
    <text evidence="7">The sequence shown here is derived from an EMBL/GenBank/DDBJ whole genome shotgun (WGS) entry which is preliminary data.</text>
</comment>
<dbReference type="GO" id="GO:0005524">
    <property type="term" value="F:ATP binding"/>
    <property type="evidence" value="ECO:0007669"/>
    <property type="project" value="UniProtKB-KW"/>
</dbReference>
<evidence type="ECO:0000256" key="2">
    <source>
        <dbReference type="ARBA" id="ARBA00022741"/>
    </source>
</evidence>
<dbReference type="PANTHER" id="PTHR12835:SF5">
    <property type="entry name" value="BIOTIN--PROTEIN LIGASE"/>
    <property type="match status" value="1"/>
</dbReference>
<dbReference type="AlphaFoldDB" id="A0A7W7RL26"/>
<dbReference type="Pfam" id="PF03099">
    <property type="entry name" value="BPL_LplA_LipB"/>
    <property type="match status" value="1"/>
</dbReference>
<dbReference type="GO" id="GO:0004077">
    <property type="term" value="F:biotin--[biotin carboxyl-carrier protein] ligase activity"/>
    <property type="evidence" value="ECO:0007669"/>
    <property type="project" value="UniProtKB-EC"/>
</dbReference>
<accession>A0A7W7RL26</accession>
<dbReference type="Gene3D" id="2.30.30.100">
    <property type="match status" value="1"/>
</dbReference>
<evidence type="ECO:0000256" key="4">
    <source>
        <dbReference type="ARBA" id="ARBA00023267"/>
    </source>
</evidence>
<evidence type="ECO:0000313" key="8">
    <source>
        <dbReference type="Proteomes" id="UP000523007"/>
    </source>
</evidence>
<dbReference type="InterPro" id="IPR045864">
    <property type="entry name" value="aa-tRNA-synth_II/BPL/LPL"/>
</dbReference>
<dbReference type="PANTHER" id="PTHR12835">
    <property type="entry name" value="BIOTIN PROTEIN LIGASE"/>
    <property type="match status" value="1"/>
</dbReference>
<dbReference type="PROSITE" id="PS51733">
    <property type="entry name" value="BPL_LPL_CATALYTIC"/>
    <property type="match status" value="1"/>
</dbReference>
<reference evidence="7 8" key="1">
    <citation type="submission" date="2020-08" db="EMBL/GenBank/DDBJ databases">
        <title>Sequencing the genomes of 1000 actinobacteria strains.</title>
        <authorList>
            <person name="Klenk H.-P."/>
        </authorList>
    </citation>
    <scope>NUCLEOTIDE SEQUENCE [LARGE SCALE GENOMIC DNA]</scope>
    <source>
        <strain evidence="7 8">DSM 102030</strain>
    </source>
</reference>
<dbReference type="GO" id="GO:0005737">
    <property type="term" value="C:cytoplasm"/>
    <property type="evidence" value="ECO:0007669"/>
    <property type="project" value="TreeGrafter"/>
</dbReference>
<evidence type="ECO:0000256" key="5">
    <source>
        <dbReference type="ARBA" id="ARBA00024227"/>
    </source>
</evidence>
<dbReference type="InterPro" id="IPR004143">
    <property type="entry name" value="BPL_LPL_catalytic"/>
</dbReference>
<organism evidence="7 8">
    <name type="scientific">Lipingzhangella halophila</name>
    <dbReference type="NCBI Taxonomy" id="1783352"/>
    <lineage>
        <taxon>Bacteria</taxon>
        <taxon>Bacillati</taxon>
        <taxon>Actinomycetota</taxon>
        <taxon>Actinomycetes</taxon>
        <taxon>Streptosporangiales</taxon>
        <taxon>Nocardiopsidaceae</taxon>
        <taxon>Lipingzhangella</taxon>
    </lineage>
</organism>
<evidence type="ECO:0000313" key="7">
    <source>
        <dbReference type="EMBL" id="MBB4933963.1"/>
    </source>
</evidence>
<dbReference type="Pfam" id="PF02237">
    <property type="entry name" value="BPL_C"/>
    <property type="match status" value="1"/>
</dbReference>
<proteinExistence type="predicted"/>
<feature type="domain" description="BPL/LPL catalytic" evidence="6">
    <location>
        <begin position="23"/>
        <end position="212"/>
    </location>
</feature>
<dbReference type="NCBIfam" id="TIGR00121">
    <property type="entry name" value="birA_ligase"/>
    <property type="match status" value="1"/>
</dbReference>
<dbReference type="InterPro" id="IPR003142">
    <property type="entry name" value="BPL_C"/>
</dbReference>
<protein>
    <recommendedName>
        <fullName evidence="5">biotin--[biotin carboxyl-carrier protein] ligase</fullName>
        <ecNumber evidence="5">6.3.4.15</ecNumber>
    </recommendedName>
</protein>
<keyword evidence="2" id="KW-0547">Nucleotide-binding</keyword>
<keyword evidence="3" id="KW-0067">ATP-binding</keyword>
<dbReference type="Proteomes" id="UP000523007">
    <property type="component" value="Unassembled WGS sequence"/>
</dbReference>
<keyword evidence="1 7" id="KW-0436">Ligase</keyword>
<dbReference type="CDD" id="cd16442">
    <property type="entry name" value="BPL"/>
    <property type="match status" value="1"/>
</dbReference>
<dbReference type="EMBL" id="JACHJT010000001">
    <property type="protein sequence ID" value="MBB4933963.1"/>
    <property type="molecule type" value="Genomic_DNA"/>
</dbReference>
<evidence type="ECO:0000256" key="3">
    <source>
        <dbReference type="ARBA" id="ARBA00022840"/>
    </source>
</evidence>
<keyword evidence="4" id="KW-0092">Biotin</keyword>
<keyword evidence="8" id="KW-1185">Reference proteome</keyword>
<dbReference type="RefSeq" id="WP_184581646.1">
    <property type="nucleotide sequence ID" value="NZ_JACHJT010000001.1"/>
</dbReference>
<dbReference type="SUPFAM" id="SSF55681">
    <property type="entry name" value="Class II aaRS and biotin synthetases"/>
    <property type="match status" value="1"/>
</dbReference>
<evidence type="ECO:0000256" key="1">
    <source>
        <dbReference type="ARBA" id="ARBA00022598"/>
    </source>
</evidence>
<evidence type="ECO:0000259" key="6">
    <source>
        <dbReference type="PROSITE" id="PS51733"/>
    </source>
</evidence>
<dbReference type="Gene3D" id="3.30.930.10">
    <property type="entry name" value="Bira Bifunctional Protein, Domain 2"/>
    <property type="match status" value="1"/>
</dbReference>